<protein>
    <recommendedName>
        <fullName evidence="9">D-arabinitol 2-dehydrogenase [ribulose-forming]</fullName>
        <ecNumber evidence="8">1.1.1.250</ecNumber>
    </recommendedName>
</protein>
<name>A0AAV1HTD7_9CHLO</name>
<dbReference type="InterPro" id="IPR036291">
    <property type="entry name" value="NAD(P)-bd_dom_sf"/>
</dbReference>
<sequence>MVQQTNGPENGVHATGQPDTPVECLVDILDRALQASDMQKMKALVEHAYNLASGLDPYLDVISTPPSKICEELIQASVSHPWAAEHQQGNTQFLQKRECCAGALEGRFIATLARLNNAKTVLEVGMFTGTTTLAVAQALPDDGMVVACEIEPFMRDFAQPYFERASVSNKVDVRLGPASETLDRLAAEGKRFDLAFLDADKTGYLGYYKKLMDHNLIVPTGAIIVDNSLMKGRTYCSAGVKDEMADAIREFNQYVRQDSRVDVLALPFRDGVSIITRRSQSGEQDEVAAGALHNNVLQRMKLNNKVALITGGGQGIGRAFAHALGEAGASVAIVDINAQTAQATAQELNAKGVRSIAVTADITKAKECQRMVDTVVSELGGLDIAVNNAGINFNNAAEDTPEGEWDMTFNLNTKGLFLCCQAEGRYMLQKGCGRIINTASMASLLVPHPQKQIAYNASKAAVVKITETLGAEWADRGLTVNCMSPGIVNTALIQSDALKPLAKEWVTQIPMGRLAEVTDLEAAIVFMASDASAFMTGHNLALTGGHTLW</sequence>
<evidence type="ECO:0000256" key="1">
    <source>
        <dbReference type="ARBA" id="ARBA00006484"/>
    </source>
</evidence>
<evidence type="ECO:0000256" key="3">
    <source>
        <dbReference type="ARBA" id="ARBA00022679"/>
    </source>
</evidence>
<keyword evidence="11" id="KW-1185">Reference proteome</keyword>
<evidence type="ECO:0000256" key="9">
    <source>
        <dbReference type="ARBA" id="ARBA00070881"/>
    </source>
</evidence>
<dbReference type="InterPro" id="IPR029063">
    <property type="entry name" value="SAM-dependent_MTases_sf"/>
</dbReference>
<dbReference type="SUPFAM" id="SSF51735">
    <property type="entry name" value="NAD(P)-binding Rossmann-fold domains"/>
    <property type="match status" value="1"/>
</dbReference>
<keyword evidence="2" id="KW-0489">Methyltransferase</keyword>
<dbReference type="Proteomes" id="UP001314263">
    <property type="component" value="Unassembled WGS sequence"/>
</dbReference>
<dbReference type="Pfam" id="PF13561">
    <property type="entry name" value="adh_short_C2"/>
    <property type="match status" value="1"/>
</dbReference>
<evidence type="ECO:0000256" key="4">
    <source>
        <dbReference type="ARBA" id="ARBA00022691"/>
    </source>
</evidence>
<evidence type="ECO:0000313" key="10">
    <source>
        <dbReference type="EMBL" id="CAK0738650.1"/>
    </source>
</evidence>
<dbReference type="SUPFAM" id="SSF53335">
    <property type="entry name" value="S-adenosyl-L-methionine-dependent methyltransferases"/>
    <property type="match status" value="1"/>
</dbReference>
<dbReference type="PRINTS" id="PR00080">
    <property type="entry name" value="SDRFAMILY"/>
</dbReference>
<evidence type="ECO:0000256" key="5">
    <source>
        <dbReference type="ARBA" id="ARBA00023002"/>
    </source>
</evidence>
<dbReference type="CDD" id="cd02440">
    <property type="entry name" value="AdoMet_MTases"/>
    <property type="match status" value="1"/>
</dbReference>
<evidence type="ECO:0000256" key="7">
    <source>
        <dbReference type="ARBA" id="ARBA00060719"/>
    </source>
</evidence>
<dbReference type="InterPro" id="IPR002935">
    <property type="entry name" value="SAM_O-MeTrfase"/>
</dbReference>
<evidence type="ECO:0000256" key="2">
    <source>
        <dbReference type="ARBA" id="ARBA00022603"/>
    </source>
</evidence>
<comment type="caution">
    <text evidence="10">The sequence shown here is derived from an EMBL/GenBank/DDBJ whole genome shotgun (WGS) entry which is preliminary data.</text>
</comment>
<dbReference type="GO" id="GO:0032259">
    <property type="term" value="P:methylation"/>
    <property type="evidence" value="ECO:0007669"/>
    <property type="project" value="UniProtKB-KW"/>
</dbReference>
<keyword evidence="3" id="KW-0808">Transferase</keyword>
<dbReference type="GO" id="GO:0047038">
    <property type="term" value="F:D-arabinitol 2-dehydrogenase activity"/>
    <property type="evidence" value="ECO:0007669"/>
    <property type="project" value="UniProtKB-EC"/>
</dbReference>
<proteinExistence type="inferred from homology"/>
<dbReference type="InterPro" id="IPR002347">
    <property type="entry name" value="SDR_fam"/>
</dbReference>
<dbReference type="PROSITE" id="PS51682">
    <property type="entry name" value="SAM_OMT_I"/>
    <property type="match status" value="1"/>
</dbReference>
<dbReference type="GO" id="GO:0008171">
    <property type="term" value="F:O-methyltransferase activity"/>
    <property type="evidence" value="ECO:0007669"/>
    <property type="project" value="InterPro"/>
</dbReference>
<dbReference type="Pfam" id="PF01596">
    <property type="entry name" value="Methyltransf_3"/>
    <property type="match status" value="1"/>
</dbReference>
<comment type="similarity">
    <text evidence="6">Belongs to the class I-like SAM-binding methyltransferase superfamily. Cation-dependent O-methyltransferase family.</text>
</comment>
<comment type="similarity">
    <text evidence="1">Belongs to the short-chain dehydrogenases/reductases (SDR) family.</text>
</comment>
<dbReference type="Gene3D" id="3.40.50.720">
    <property type="entry name" value="NAD(P)-binding Rossmann-like Domain"/>
    <property type="match status" value="1"/>
</dbReference>
<organism evidence="10 11">
    <name type="scientific">Coccomyxa viridis</name>
    <dbReference type="NCBI Taxonomy" id="1274662"/>
    <lineage>
        <taxon>Eukaryota</taxon>
        <taxon>Viridiplantae</taxon>
        <taxon>Chlorophyta</taxon>
        <taxon>core chlorophytes</taxon>
        <taxon>Trebouxiophyceae</taxon>
        <taxon>Trebouxiophyceae incertae sedis</taxon>
        <taxon>Coccomyxaceae</taxon>
        <taxon>Coccomyxa</taxon>
    </lineage>
</organism>
<dbReference type="EMBL" id="CAUYUE010000002">
    <property type="protein sequence ID" value="CAK0738650.1"/>
    <property type="molecule type" value="Genomic_DNA"/>
</dbReference>
<dbReference type="EC" id="1.1.1.250" evidence="8"/>
<dbReference type="AlphaFoldDB" id="A0AAV1HTD7"/>
<dbReference type="PANTHER" id="PTHR42760:SF115">
    <property type="entry name" value="3-OXOACYL-[ACYL-CARRIER-PROTEIN] REDUCTASE FABG"/>
    <property type="match status" value="1"/>
</dbReference>
<dbReference type="FunFam" id="3.40.50.720:FF:000240">
    <property type="entry name" value="SDR family oxidoreductase"/>
    <property type="match status" value="1"/>
</dbReference>
<evidence type="ECO:0000256" key="8">
    <source>
        <dbReference type="ARBA" id="ARBA00066831"/>
    </source>
</evidence>
<comment type="pathway">
    <text evidence="7">Carbohydrate metabolism; D-arabinitol metabolism.</text>
</comment>
<dbReference type="GO" id="GO:0005975">
    <property type="term" value="P:carbohydrate metabolic process"/>
    <property type="evidence" value="ECO:0007669"/>
    <property type="project" value="UniProtKB-ARBA"/>
</dbReference>
<reference evidence="10 11" key="1">
    <citation type="submission" date="2023-10" db="EMBL/GenBank/DDBJ databases">
        <authorList>
            <person name="Maclean D."/>
            <person name="Macfadyen A."/>
        </authorList>
    </citation>
    <scope>NUCLEOTIDE SEQUENCE [LARGE SCALE GENOMIC DNA]</scope>
</reference>
<keyword evidence="4" id="KW-0949">S-adenosyl-L-methionine</keyword>
<evidence type="ECO:0000256" key="6">
    <source>
        <dbReference type="ARBA" id="ARBA00023453"/>
    </source>
</evidence>
<dbReference type="PRINTS" id="PR00081">
    <property type="entry name" value="GDHRDH"/>
</dbReference>
<dbReference type="PANTHER" id="PTHR42760">
    <property type="entry name" value="SHORT-CHAIN DEHYDROGENASES/REDUCTASES FAMILY MEMBER"/>
    <property type="match status" value="1"/>
</dbReference>
<gene>
    <name evidence="10" type="ORF">CVIRNUC_001073</name>
</gene>
<dbReference type="Gene3D" id="3.40.50.150">
    <property type="entry name" value="Vaccinia Virus protein VP39"/>
    <property type="match status" value="1"/>
</dbReference>
<evidence type="ECO:0000313" key="11">
    <source>
        <dbReference type="Proteomes" id="UP001314263"/>
    </source>
</evidence>
<keyword evidence="5" id="KW-0560">Oxidoreductase</keyword>
<accession>A0AAV1HTD7</accession>